<feature type="transmembrane region" description="Helical" evidence="9">
    <location>
        <begin position="52"/>
        <end position="71"/>
    </location>
</feature>
<keyword evidence="3" id="KW-0813">Transport</keyword>
<feature type="transmembrane region" description="Helical" evidence="9">
    <location>
        <begin position="381"/>
        <end position="402"/>
    </location>
</feature>
<organism evidence="10 11">
    <name type="scientific">Nadsonia fulvescens var. elongata DSM 6958</name>
    <dbReference type="NCBI Taxonomy" id="857566"/>
    <lineage>
        <taxon>Eukaryota</taxon>
        <taxon>Fungi</taxon>
        <taxon>Dikarya</taxon>
        <taxon>Ascomycota</taxon>
        <taxon>Saccharomycotina</taxon>
        <taxon>Dipodascomycetes</taxon>
        <taxon>Dipodascales</taxon>
        <taxon>Dipodascales incertae sedis</taxon>
        <taxon>Nadsonia</taxon>
    </lineage>
</organism>
<sequence>MENSHYPSEPASNAIIYLSYSFCLILGLYVAWRAASKSTSEFISGNGTQKAIPLALNFVASSMGCGILTTYPQISTIAGVQGLIVYGISSAAPLMIFAFFGPAIRKACPDGFVLTEWIRQRYGLIPALYVGFLTVANMFLYMVAELSAIQSAIQTLTGMDALPALIVECVFTSVYTCLGGFHTSFFTDNIQGAMAVILLIICSVAMGTQIDIQPDLIAESGYLKASTLGWQLIYILPVCIVTNDCFLSSFWIRTFASRSNKDLMIGCSIATVIVFIFLMLVGSTGLLANWSGLWPAGSDGTDGYMTFFIILLQMPRWVVGFVLVFIVTLSTCTFDSLQSATVSSISNDVFRNRLPLFYIRCLVLLLMAPCIVVALKAPNILQIYLIADLFSAAVVPVLFLGLSKRFWFVTGWEVVIGSLGGLFSVFVFGWIYYQDAHRGAKLLILENGLYTDDWSAFGAFVVAPGFSIVFSLLTISIRLGFNALRHKQPVKGVADCFESCIIGPITRSSTSSYNNLKGPTMEILLAIDDVFRVPIENFLTKYIPVRKEDDKISIEDEDEDRELGKDSGISIANTKVFPPPYK</sequence>
<dbReference type="InterPro" id="IPR050277">
    <property type="entry name" value="Sodium:Solute_Symporter"/>
</dbReference>
<name>A0A1E3PPP7_9ASCO</name>
<evidence type="ECO:0000256" key="2">
    <source>
        <dbReference type="ARBA" id="ARBA00006434"/>
    </source>
</evidence>
<feature type="transmembrane region" description="Helical" evidence="9">
    <location>
        <begin position="193"/>
        <end position="212"/>
    </location>
</feature>
<accession>A0A1E3PPP7</accession>
<evidence type="ECO:0000256" key="3">
    <source>
        <dbReference type="ARBA" id="ARBA00022448"/>
    </source>
</evidence>
<evidence type="ECO:0000313" key="10">
    <source>
        <dbReference type="EMBL" id="ODQ67278.1"/>
    </source>
</evidence>
<dbReference type="EMBL" id="KV454407">
    <property type="protein sequence ID" value="ODQ67278.1"/>
    <property type="molecule type" value="Genomic_DNA"/>
</dbReference>
<dbReference type="Pfam" id="PF00474">
    <property type="entry name" value="SSF"/>
    <property type="match status" value="1"/>
</dbReference>
<keyword evidence="4 9" id="KW-0812">Transmembrane</keyword>
<feature type="transmembrane region" description="Helical" evidence="9">
    <location>
        <begin position="122"/>
        <end position="141"/>
    </location>
</feature>
<dbReference type="InterPro" id="IPR001734">
    <property type="entry name" value="Na/solute_symporter"/>
</dbReference>
<dbReference type="STRING" id="857566.A0A1E3PPP7"/>
<dbReference type="OrthoDB" id="6132759at2759"/>
<feature type="transmembrane region" description="Helical" evidence="9">
    <location>
        <begin position="14"/>
        <end position="32"/>
    </location>
</feature>
<evidence type="ECO:0000256" key="6">
    <source>
        <dbReference type="ARBA" id="ARBA00023136"/>
    </source>
</evidence>
<dbReference type="PANTHER" id="PTHR48086">
    <property type="entry name" value="SODIUM/PROLINE SYMPORTER-RELATED"/>
    <property type="match status" value="1"/>
</dbReference>
<keyword evidence="6 9" id="KW-0472">Membrane</keyword>
<evidence type="ECO:0008006" key="12">
    <source>
        <dbReference type="Google" id="ProtNLM"/>
    </source>
</evidence>
<feature type="transmembrane region" description="Helical" evidence="9">
    <location>
        <begin position="83"/>
        <end position="101"/>
    </location>
</feature>
<feature type="region of interest" description="Disordered" evidence="8">
    <location>
        <begin position="554"/>
        <end position="582"/>
    </location>
</feature>
<dbReference type="AlphaFoldDB" id="A0A1E3PPP7"/>
<keyword evidence="11" id="KW-1185">Reference proteome</keyword>
<evidence type="ECO:0000256" key="5">
    <source>
        <dbReference type="ARBA" id="ARBA00022989"/>
    </source>
</evidence>
<feature type="transmembrane region" description="Helical" evidence="9">
    <location>
        <begin position="454"/>
        <end position="481"/>
    </location>
</feature>
<comment type="similarity">
    <text evidence="2 7">Belongs to the sodium:solute symporter (SSF) (TC 2.A.21) family.</text>
</comment>
<dbReference type="Proteomes" id="UP000095009">
    <property type="component" value="Unassembled WGS sequence"/>
</dbReference>
<dbReference type="PANTHER" id="PTHR48086:SF10">
    <property type="entry name" value="AGR155CP"/>
    <property type="match status" value="1"/>
</dbReference>
<dbReference type="GO" id="GO:0015606">
    <property type="term" value="F:spermidine transmembrane transporter activity"/>
    <property type="evidence" value="ECO:0007669"/>
    <property type="project" value="TreeGrafter"/>
</dbReference>
<evidence type="ECO:0000256" key="7">
    <source>
        <dbReference type="RuleBase" id="RU362091"/>
    </source>
</evidence>
<dbReference type="GO" id="GO:0005886">
    <property type="term" value="C:plasma membrane"/>
    <property type="evidence" value="ECO:0007669"/>
    <property type="project" value="TreeGrafter"/>
</dbReference>
<feature type="transmembrane region" description="Helical" evidence="9">
    <location>
        <begin position="232"/>
        <end position="251"/>
    </location>
</feature>
<feature type="transmembrane region" description="Helical" evidence="9">
    <location>
        <begin position="263"/>
        <end position="287"/>
    </location>
</feature>
<evidence type="ECO:0000256" key="8">
    <source>
        <dbReference type="SAM" id="MobiDB-lite"/>
    </source>
</evidence>
<keyword evidence="5 9" id="KW-1133">Transmembrane helix</keyword>
<comment type="subcellular location">
    <subcellularLocation>
        <location evidence="1">Membrane</location>
        <topology evidence="1">Multi-pass membrane protein</topology>
    </subcellularLocation>
</comment>
<evidence type="ECO:0000256" key="9">
    <source>
        <dbReference type="SAM" id="Phobius"/>
    </source>
</evidence>
<feature type="transmembrane region" description="Helical" evidence="9">
    <location>
        <begin position="414"/>
        <end position="434"/>
    </location>
</feature>
<evidence type="ECO:0000256" key="1">
    <source>
        <dbReference type="ARBA" id="ARBA00004141"/>
    </source>
</evidence>
<evidence type="ECO:0000313" key="11">
    <source>
        <dbReference type="Proteomes" id="UP000095009"/>
    </source>
</evidence>
<feature type="transmembrane region" description="Helical" evidence="9">
    <location>
        <begin position="307"/>
        <end position="334"/>
    </location>
</feature>
<reference evidence="10 11" key="1">
    <citation type="journal article" date="2016" name="Proc. Natl. Acad. Sci. U.S.A.">
        <title>Comparative genomics of biotechnologically important yeasts.</title>
        <authorList>
            <person name="Riley R."/>
            <person name="Haridas S."/>
            <person name="Wolfe K.H."/>
            <person name="Lopes M.R."/>
            <person name="Hittinger C.T."/>
            <person name="Goeker M."/>
            <person name="Salamov A.A."/>
            <person name="Wisecaver J.H."/>
            <person name="Long T.M."/>
            <person name="Calvey C.H."/>
            <person name="Aerts A.L."/>
            <person name="Barry K.W."/>
            <person name="Choi C."/>
            <person name="Clum A."/>
            <person name="Coughlan A.Y."/>
            <person name="Deshpande S."/>
            <person name="Douglass A.P."/>
            <person name="Hanson S.J."/>
            <person name="Klenk H.-P."/>
            <person name="LaButti K.M."/>
            <person name="Lapidus A."/>
            <person name="Lindquist E.A."/>
            <person name="Lipzen A.M."/>
            <person name="Meier-Kolthoff J.P."/>
            <person name="Ohm R.A."/>
            <person name="Otillar R.P."/>
            <person name="Pangilinan J.L."/>
            <person name="Peng Y."/>
            <person name="Rokas A."/>
            <person name="Rosa C.A."/>
            <person name="Scheuner C."/>
            <person name="Sibirny A.A."/>
            <person name="Slot J.C."/>
            <person name="Stielow J.B."/>
            <person name="Sun H."/>
            <person name="Kurtzman C.P."/>
            <person name="Blackwell M."/>
            <person name="Grigoriev I.V."/>
            <person name="Jeffries T.W."/>
        </authorList>
    </citation>
    <scope>NUCLEOTIDE SEQUENCE [LARGE SCALE GENOMIC DNA]</scope>
    <source>
        <strain evidence="10 11">DSM 6958</strain>
    </source>
</reference>
<proteinExistence type="inferred from homology"/>
<dbReference type="InterPro" id="IPR038377">
    <property type="entry name" value="Na/Glc_symporter_sf"/>
</dbReference>
<feature type="transmembrane region" description="Helical" evidence="9">
    <location>
        <begin position="161"/>
        <end position="181"/>
    </location>
</feature>
<protein>
    <recommendedName>
        <fullName evidence="12">Urea transport protein</fullName>
    </recommendedName>
</protein>
<evidence type="ECO:0000256" key="4">
    <source>
        <dbReference type="ARBA" id="ARBA00022692"/>
    </source>
</evidence>
<dbReference type="PROSITE" id="PS50283">
    <property type="entry name" value="NA_SOLUT_SYMP_3"/>
    <property type="match status" value="1"/>
</dbReference>
<feature type="transmembrane region" description="Helical" evidence="9">
    <location>
        <begin position="355"/>
        <end position="375"/>
    </location>
</feature>
<gene>
    <name evidence="10" type="ORF">NADFUDRAFT_81809</name>
</gene>
<dbReference type="Gene3D" id="1.20.1730.10">
    <property type="entry name" value="Sodium/glucose cotransporter"/>
    <property type="match status" value="1"/>
</dbReference>